<feature type="region of interest" description="Disordered" evidence="1">
    <location>
        <begin position="233"/>
        <end position="257"/>
    </location>
</feature>
<dbReference type="AlphaFoldDB" id="A0A8H7TUZ7"/>
<evidence type="ECO:0000256" key="1">
    <source>
        <dbReference type="SAM" id="MobiDB-lite"/>
    </source>
</evidence>
<evidence type="ECO:0000313" key="3">
    <source>
        <dbReference type="Proteomes" id="UP000639403"/>
    </source>
</evidence>
<gene>
    <name evidence="2" type="ORF">IEO21_11139</name>
</gene>
<feature type="compositionally biased region" description="Polar residues" evidence="1">
    <location>
        <begin position="58"/>
        <end position="69"/>
    </location>
</feature>
<sequence>MTNHLDFGERLRTVGLTPVSCAVAACSIRPVFLARHVDRRQAPLGPDTPLFGSRIPPGTSTQSPNTSISPSTLFDIFDGARRLLEARCGRPMPRRTIGPLDAVRPSACIAPCHTDVAGLSRLGIEPRSMPSTMDTGPKCPYVSLHLRVRHDITLPMDLIKLISRVRPASKPSTASLRSSLRNLETSSTAFTCRYRLDEPFDFGYCRRTANRVLAKSTPSNRVSSLYDTSKSSAELRSSLPTPANYPQPPRSFDDVSKPPRTFPETFVFPFYSLYY</sequence>
<proteinExistence type="predicted"/>
<feature type="region of interest" description="Disordered" evidence="1">
    <location>
        <begin position="43"/>
        <end position="69"/>
    </location>
</feature>
<protein>
    <submittedName>
        <fullName evidence="2">Uncharacterized protein</fullName>
    </submittedName>
</protein>
<evidence type="ECO:0000313" key="2">
    <source>
        <dbReference type="EMBL" id="KAF9794965.1"/>
    </source>
</evidence>
<accession>A0A8H7TUZ7</accession>
<reference evidence="2" key="2">
    <citation type="journal article" name="Front. Microbiol.">
        <title>Degradative Capacity of Two Strains of Rhodonia placenta: From Phenotype to Genotype.</title>
        <authorList>
            <person name="Kolle M."/>
            <person name="Horta M.A.C."/>
            <person name="Nowrousian M."/>
            <person name="Ohm R.A."/>
            <person name="Benz J.P."/>
            <person name="Pilgard A."/>
        </authorList>
    </citation>
    <scope>NUCLEOTIDE SEQUENCE</scope>
    <source>
        <strain evidence="2">FPRL280</strain>
    </source>
</reference>
<dbReference type="EMBL" id="JADOXO010001592">
    <property type="protein sequence ID" value="KAF9794965.1"/>
    <property type="molecule type" value="Genomic_DNA"/>
</dbReference>
<organism evidence="2 3">
    <name type="scientific">Rhodonia placenta</name>
    <dbReference type="NCBI Taxonomy" id="104341"/>
    <lineage>
        <taxon>Eukaryota</taxon>
        <taxon>Fungi</taxon>
        <taxon>Dikarya</taxon>
        <taxon>Basidiomycota</taxon>
        <taxon>Agaricomycotina</taxon>
        <taxon>Agaricomycetes</taxon>
        <taxon>Polyporales</taxon>
        <taxon>Adustoporiaceae</taxon>
        <taxon>Rhodonia</taxon>
    </lineage>
</organism>
<reference evidence="2" key="1">
    <citation type="submission" date="2020-11" db="EMBL/GenBank/DDBJ databases">
        <authorList>
            <person name="Koelle M."/>
            <person name="Horta M.A.C."/>
            <person name="Nowrousian M."/>
            <person name="Ohm R.A."/>
            <person name="Benz P."/>
            <person name="Pilgard A."/>
        </authorList>
    </citation>
    <scope>NUCLEOTIDE SEQUENCE</scope>
    <source>
        <strain evidence="2">FPRL280</strain>
    </source>
</reference>
<name>A0A8H7TUZ7_9APHY</name>
<dbReference type="Proteomes" id="UP000639403">
    <property type="component" value="Unassembled WGS sequence"/>
</dbReference>
<comment type="caution">
    <text evidence="2">The sequence shown here is derived from an EMBL/GenBank/DDBJ whole genome shotgun (WGS) entry which is preliminary data.</text>
</comment>